<protein>
    <submittedName>
        <fullName evidence="2">Uncharacterized protein</fullName>
    </submittedName>
</protein>
<dbReference type="InParanoid" id="A0A3N4KZS6"/>
<dbReference type="Proteomes" id="UP000277580">
    <property type="component" value="Unassembled WGS sequence"/>
</dbReference>
<reference evidence="2 3" key="1">
    <citation type="journal article" date="2018" name="Nat. Ecol. Evol.">
        <title>Pezizomycetes genomes reveal the molecular basis of ectomycorrhizal truffle lifestyle.</title>
        <authorList>
            <person name="Murat C."/>
            <person name="Payen T."/>
            <person name="Noel B."/>
            <person name="Kuo A."/>
            <person name="Morin E."/>
            <person name="Chen J."/>
            <person name="Kohler A."/>
            <person name="Krizsan K."/>
            <person name="Balestrini R."/>
            <person name="Da Silva C."/>
            <person name="Montanini B."/>
            <person name="Hainaut M."/>
            <person name="Levati E."/>
            <person name="Barry K.W."/>
            <person name="Belfiori B."/>
            <person name="Cichocki N."/>
            <person name="Clum A."/>
            <person name="Dockter R.B."/>
            <person name="Fauchery L."/>
            <person name="Guy J."/>
            <person name="Iotti M."/>
            <person name="Le Tacon F."/>
            <person name="Lindquist E.A."/>
            <person name="Lipzen A."/>
            <person name="Malagnac F."/>
            <person name="Mello A."/>
            <person name="Molinier V."/>
            <person name="Miyauchi S."/>
            <person name="Poulain J."/>
            <person name="Riccioni C."/>
            <person name="Rubini A."/>
            <person name="Sitrit Y."/>
            <person name="Splivallo R."/>
            <person name="Traeger S."/>
            <person name="Wang M."/>
            <person name="Zifcakova L."/>
            <person name="Wipf D."/>
            <person name="Zambonelli A."/>
            <person name="Paolocci F."/>
            <person name="Nowrousian M."/>
            <person name="Ottonello S."/>
            <person name="Baldrian P."/>
            <person name="Spatafora J.W."/>
            <person name="Henrissat B."/>
            <person name="Nagy L.G."/>
            <person name="Aury J.M."/>
            <person name="Wincker P."/>
            <person name="Grigoriev I.V."/>
            <person name="Bonfante P."/>
            <person name="Martin F.M."/>
        </authorList>
    </citation>
    <scope>NUCLEOTIDE SEQUENCE [LARGE SCALE GENOMIC DNA]</scope>
    <source>
        <strain evidence="2 3">CCBAS932</strain>
    </source>
</reference>
<evidence type="ECO:0000313" key="3">
    <source>
        <dbReference type="Proteomes" id="UP000277580"/>
    </source>
</evidence>
<keyword evidence="1" id="KW-0472">Membrane</keyword>
<keyword evidence="3" id="KW-1185">Reference proteome</keyword>
<feature type="transmembrane region" description="Helical" evidence="1">
    <location>
        <begin position="41"/>
        <end position="60"/>
    </location>
</feature>
<accession>A0A3N4KZS6</accession>
<evidence type="ECO:0000256" key="1">
    <source>
        <dbReference type="SAM" id="Phobius"/>
    </source>
</evidence>
<proteinExistence type="predicted"/>
<keyword evidence="1" id="KW-1133">Transmembrane helix</keyword>
<evidence type="ECO:0000313" key="2">
    <source>
        <dbReference type="EMBL" id="RPB16057.1"/>
    </source>
</evidence>
<keyword evidence="1" id="KW-0812">Transmembrane</keyword>
<feature type="transmembrane region" description="Helical" evidence="1">
    <location>
        <begin position="5"/>
        <end position="35"/>
    </location>
</feature>
<gene>
    <name evidence="2" type="ORF">P167DRAFT_346653</name>
</gene>
<dbReference type="EMBL" id="ML119110">
    <property type="protein sequence ID" value="RPB16057.1"/>
    <property type="molecule type" value="Genomic_DNA"/>
</dbReference>
<name>A0A3N4KZS6_9PEZI</name>
<sequence length="114" mass="12555">MSLQLFWWCVVVPGLLAGWFLSVCLVGCLLYLTLLAHNSGYPIYLSFLSIFFFFFCFVHLSSPLPQSSLPPSPSSPIECSSFLNTPGGLSHTLFYPFLPLLSPQILPLSSSPPP</sequence>
<organism evidence="2 3">
    <name type="scientific">Morchella conica CCBAS932</name>
    <dbReference type="NCBI Taxonomy" id="1392247"/>
    <lineage>
        <taxon>Eukaryota</taxon>
        <taxon>Fungi</taxon>
        <taxon>Dikarya</taxon>
        <taxon>Ascomycota</taxon>
        <taxon>Pezizomycotina</taxon>
        <taxon>Pezizomycetes</taxon>
        <taxon>Pezizales</taxon>
        <taxon>Morchellaceae</taxon>
        <taxon>Morchella</taxon>
    </lineage>
</organism>
<dbReference type="AlphaFoldDB" id="A0A3N4KZS6"/>